<protein>
    <recommendedName>
        <fullName evidence="11">Ubiquitin-like protease family profile domain-containing protein</fullName>
    </recommendedName>
</protein>
<evidence type="ECO:0000256" key="1">
    <source>
        <dbReference type="ARBA" id="ARBA00005234"/>
    </source>
</evidence>
<comment type="similarity">
    <text evidence="1">Belongs to the peptidase C48 family.</text>
</comment>
<feature type="compositionally biased region" description="Basic and acidic residues" evidence="5">
    <location>
        <begin position="243"/>
        <end position="264"/>
    </location>
</feature>
<evidence type="ECO:0000259" key="8">
    <source>
        <dbReference type="Pfam" id="PF23548"/>
    </source>
</evidence>
<feature type="domain" description="FORGETTER1 second zinc ribbon" evidence="8">
    <location>
        <begin position="72"/>
        <end position="98"/>
    </location>
</feature>
<dbReference type="InterPro" id="IPR044613">
    <property type="entry name" value="Nep1/2-like"/>
</dbReference>
<feature type="region of interest" description="Disordered" evidence="5">
    <location>
        <begin position="290"/>
        <end position="361"/>
    </location>
</feature>
<proteinExistence type="inferred from homology"/>
<evidence type="ECO:0000259" key="6">
    <source>
        <dbReference type="Pfam" id="PF02902"/>
    </source>
</evidence>
<feature type="domain" description="Ubiquitin-like protease family profile" evidence="6">
    <location>
        <begin position="468"/>
        <end position="554"/>
    </location>
</feature>
<feature type="compositionally biased region" description="Polar residues" evidence="5">
    <location>
        <begin position="351"/>
        <end position="361"/>
    </location>
</feature>
<evidence type="ECO:0000256" key="2">
    <source>
        <dbReference type="ARBA" id="ARBA00022670"/>
    </source>
</evidence>
<dbReference type="InterPro" id="IPR038765">
    <property type="entry name" value="Papain-like_cys_pep_sf"/>
</dbReference>
<dbReference type="PANTHER" id="PTHR46468">
    <property type="entry name" value="SENTRIN-SPECIFIC PROTEASE 8"/>
    <property type="match status" value="1"/>
</dbReference>
<feature type="region of interest" description="Disordered" evidence="5">
    <location>
        <begin position="197"/>
        <end position="218"/>
    </location>
</feature>
<evidence type="ECO:0000313" key="10">
    <source>
        <dbReference type="Proteomes" id="UP000604825"/>
    </source>
</evidence>
<sequence length="617" mass="66606">MATPPPLAVEVRCAGCGETLEVENGTTDFACPGCGAAPRLPPELMPQPQPRPRRAIPLPAAAGRAAAASQDRVPCGCSGALITAPPGLGGFACPICGVAGRRPQGSAPATGVPMAQPLPPEPQVLGDPQSHAGQVRPERYKAPIHLEQSQGWRPNHSAYRGEAYSSLRADKGVHGGAAQGDSCSHVHVDSHVEPLETSSLVVEDSDPPSKRRRFHGSLSKGSVKAAQCSEKENVRVYERRVKARNDGDGRHGEAPHERMHEVVSKRKASKVRMRTTNKPLIAARTTTVPRGNTFPLRRGTGENKGNGKGVASSSCAEDEEEEHQPLGQPTVGPLRLHSPAPSDYGRRTVNYKGQTRQSNSMKLNKYNARLKKINQRLKAIQRHFNIEPPFSPDGSEVEESDPEVFEDPFAAYEAGATASVPASAGHGTRLWIEQGEELGDDEETEDETEEEGNDHEEGDDDDDDDDTFHEGGSHWTLLILDKATSPSAPRFVHHDSLPGAPNLPVTARLADALHPLLSGSDSKRDTVPLIEGPTPRQTNGYDCGVYVMAIARALCAWWNNGQYHREGDWFQAVRRDVDAHSVKAMRADLLQLINTLIQEKAKANSPSKGDTDPGSLE</sequence>
<dbReference type="InterPro" id="IPR003653">
    <property type="entry name" value="Peptidase_C48_C"/>
</dbReference>
<feature type="domain" description="FORGETTER1 first zinc ribbon" evidence="7">
    <location>
        <begin position="9"/>
        <end position="43"/>
    </location>
</feature>
<dbReference type="GO" id="GO:0000338">
    <property type="term" value="P:protein deneddylation"/>
    <property type="evidence" value="ECO:0007669"/>
    <property type="project" value="TreeGrafter"/>
</dbReference>
<dbReference type="EMBL" id="CAJGYO010000007">
    <property type="protein sequence ID" value="CAD6247037.1"/>
    <property type="molecule type" value="Genomic_DNA"/>
</dbReference>
<dbReference type="Proteomes" id="UP000604825">
    <property type="component" value="Unassembled WGS sequence"/>
</dbReference>
<dbReference type="Pfam" id="PF02902">
    <property type="entry name" value="Peptidase_C48"/>
    <property type="match status" value="1"/>
</dbReference>
<dbReference type="InterPro" id="IPR057024">
    <property type="entry name" value="Znr_FGT1_1"/>
</dbReference>
<dbReference type="OrthoDB" id="695040at2759"/>
<dbReference type="Gene3D" id="3.40.395.10">
    <property type="entry name" value="Adenoviral Proteinase, Chain A"/>
    <property type="match status" value="1"/>
</dbReference>
<evidence type="ECO:0000313" key="9">
    <source>
        <dbReference type="EMBL" id="CAD6247037.1"/>
    </source>
</evidence>
<evidence type="ECO:0000256" key="5">
    <source>
        <dbReference type="SAM" id="MobiDB-lite"/>
    </source>
</evidence>
<comment type="caution">
    <text evidence="9">The sequence shown here is derived from an EMBL/GenBank/DDBJ whole genome shotgun (WGS) entry which is preliminary data.</text>
</comment>
<organism evidence="9 10">
    <name type="scientific">Miscanthus lutarioriparius</name>
    <dbReference type="NCBI Taxonomy" id="422564"/>
    <lineage>
        <taxon>Eukaryota</taxon>
        <taxon>Viridiplantae</taxon>
        <taxon>Streptophyta</taxon>
        <taxon>Embryophyta</taxon>
        <taxon>Tracheophyta</taxon>
        <taxon>Spermatophyta</taxon>
        <taxon>Magnoliopsida</taxon>
        <taxon>Liliopsida</taxon>
        <taxon>Poales</taxon>
        <taxon>Poaceae</taxon>
        <taxon>PACMAD clade</taxon>
        <taxon>Panicoideae</taxon>
        <taxon>Andropogonodae</taxon>
        <taxon>Andropogoneae</taxon>
        <taxon>Saccharinae</taxon>
        <taxon>Miscanthus</taxon>
    </lineage>
</organism>
<dbReference type="InterPro" id="IPR057025">
    <property type="entry name" value="Znr_FGT1_2"/>
</dbReference>
<feature type="region of interest" description="Disordered" evidence="5">
    <location>
        <begin position="436"/>
        <end position="471"/>
    </location>
</feature>
<keyword evidence="3" id="KW-0378">Hydrolase</keyword>
<keyword evidence="4" id="KW-0788">Thiol protease</keyword>
<evidence type="ECO:0000259" key="7">
    <source>
        <dbReference type="Pfam" id="PF23547"/>
    </source>
</evidence>
<dbReference type="Pfam" id="PF23547">
    <property type="entry name" value="Zn_ribbon_FGT1_1"/>
    <property type="match status" value="1"/>
</dbReference>
<dbReference type="GO" id="GO:0008234">
    <property type="term" value="F:cysteine-type peptidase activity"/>
    <property type="evidence" value="ECO:0007669"/>
    <property type="project" value="UniProtKB-KW"/>
</dbReference>
<evidence type="ECO:0000256" key="4">
    <source>
        <dbReference type="ARBA" id="ARBA00022807"/>
    </source>
</evidence>
<accession>A0A811PWI4</accession>
<dbReference type="GO" id="GO:0019784">
    <property type="term" value="F:deNEDDylase activity"/>
    <property type="evidence" value="ECO:0007669"/>
    <property type="project" value="InterPro"/>
</dbReference>
<keyword evidence="2" id="KW-0645">Protease</keyword>
<feature type="region of interest" description="Disordered" evidence="5">
    <location>
        <begin position="243"/>
        <end position="272"/>
    </location>
</feature>
<feature type="compositionally biased region" description="Acidic residues" evidence="5">
    <location>
        <begin position="436"/>
        <end position="467"/>
    </location>
</feature>
<dbReference type="GO" id="GO:0006508">
    <property type="term" value="P:proteolysis"/>
    <property type="evidence" value="ECO:0007669"/>
    <property type="project" value="UniProtKB-KW"/>
</dbReference>
<name>A0A811PWI4_9POAL</name>
<dbReference type="SUPFAM" id="SSF54001">
    <property type="entry name" value="Cysteine proteinases"/>
    <property type="match status" value="1"/>
</dbReference>
<keyword evidence="10" id="KW-1185">Reference proteome</keyword>
<gene>
    <name evidence="9" type="ORF">NCGR_LOCUS31267</name>
</gene>
<dbReference type="Pfam" id="PF23548">
    <property type="entry name" value="Zn_ribbon_FGT1_2"/>
    <property type="match status" value="1"/>
</dbReference>
<evidence type="ECO:0008006" key="11">
    <source>
        <dbReference type="Google" id="ProtNLM"/>
    </source>
</evidence>
<evidence type="ECO:0000256" key="3">
    <source>
        <dbReference type="ARBA" id="ARBA00022801"/>
    </source>
</evidence>
<reference evidence="9" key="1">
    <citation type="submission" date="2020-10" db="EMBL/GenBank/DDBJ databases">
        <authorList>
            <person name="Han B."/>
            <person name="Lu T."/>
            <person name="Zhao Q."/>
            <person name="Huang X."/>
            <person name="Zhao Y."/>
        </authorList>
    </citation>
    <scope>NUCLEOTIDE SEQUENCE</scope>
</reference>
<dbReference type="AlphaFoldDB" id="A0A811PWI4"/>
<dbReference type="PANTHER" id="PTHR46468:SF1">
    <property type="entry name" value="SENTRIN-SPECIFIC PROTEASE 8"/>
    <property type="match status" value="1"/>
</dbReference>